<protein>
    <recommendedName>
        <fullName evidence="4">Tetratricopeptide repeat protein</fullName>
    </recommendedName>
</protein>
<evidence type="ECO:0000313" key="2">
    <source>
        <dbReference type="EMBL" id="MBT0772494.1"/>
    </source>
</evidence>
<dbReference type="SUPFAM" id="SSF48452">
    <property type="entry name" value="TPR-like"/>
    <property type="match status" value="1"/>
</dbReference>
<feature type="region of interest" description="Disordered" evidence="1">
    <location>
        <begin position="768"/>
        <end position="789"/>
    </location>
</feature>
<feature type="compositionally biased region" description="Basic and acidic residues" evidence="1">
    <location>
        <begin position="780"/>
        <end position="789"/>
    </location>
</feature>
<sequence>MAQPEERIRHLLGEIDVTPFCPAERLLIDEALGLAEQHGLDQLAYAARLRLLPSAHHTGDTDAQLSAFAWCVSRNDADPVRYPTRIGEYDLLWFHKHVVGALLGNPMFSTADVDAAIDAMQQRYLREGVGLSGVRQARFQAAVRQGRHDAARELLAELRRTPRDRYSHCETCGRAEEAEFHYLTGDDAAGLRLADEILDQELTCGDEPENTMAQALLPLLRAGRADEARQLHLHGYRMARGNPDNLRMIAQHLRFCAVTGNEARGLEILERHLPWITHDGLNARAHLDALSAAGVVLAAADRAGAGDQVVRAASDPALARLLGGPDRTDRTWTVRGLTAAVRVAAGRLATAFDLRDGNDRHHRRLLEDVALPDTPYDVPLATRPATRPAVLAAPGNEGELRGQVAGLIAEAEMLMSGEPALALSAADDALRAGLRLGDRAVAVATARLAALAATRLGEDDAAVQYCRTAVQEATAGELPTEPAIRLELGAALCRAGEPDEGSLEFEAAIRRLRALHAGPAELAEAHFMLGQALAAGTDDPDDDSARDSYRDAVALASSAQDWPATTRYALALGDLLFARRDPQALTVLAGAVDSARQVSDSPLTLLRAMHLLGQAMAQTGKTEMAETVLREALDRAADPLAATDPAVLYEHADVLDSLARTIGDTDLFGERLDEAVTLARHSAGTFRAVGADAEAGRSLVLAAQLLDRADRTGEALPLLVEAEPLLAGRPRLLLECLTGLTQAYERLGRTLDARAATGRADRLRRQHLAGPVPFAPSAGDHTEDPDVLG</sequence>
<organism evidence="2 3">
    <name type="scientific">Kineosporia corallincola</name>
    <dbReference type="NCBI Taxonomy" id="2835133"/>
    <lineage>
        <taxon>Bacteria</taxon>
        <taxon>Bacillati</taxon>
        <taxon>Actinomycetota</taxon>
        <taxon>Actinomycetes</taxon>
        <taxon>Kineosporiales</taxon>
        <taxon>Kineosporiaceae</taxon>
        <taxon>Kineosporia</taxon>
    </lineage>
</organism>
<keyword evidence="3" id="KW-1185">Reference proteome</keyword>
<dbReference type="Gene3D" id="1.25.40.10">
    <property type="entry name" value="Tetratricopeptide repeat domain"/>
    <property type="match status" value="2"/>
</dbReference>
<evidence type="ECO:0000313" key="3">
    <source>
        <dbReference type="Proteomes" id="UP001197247"/>
    </source>
</evidence>
<dbReference type="InterPro" id="IPR019734">
    <property type="entry name" value="TPR_rpt"/>
</dbReference>
<gene>
    <name evidence="2" type="ORF">KIH74_26345</name>
</gene>
<proteinExistence type="predicted"/>
<reference evidence="2 3" key="1">
    <citation type="submission" date="2021-05" db="EMBL/GenBank/DDBJ databases">
        <title>Kineosporia and Streptomyces sp. nov. two new marine actinobacteria isolated from Coral.</title>
        <authorList>
            <person name="Buangrab K."/>
            <person name="Sutthacheep M."/>
            <person name="Yeemin T."/>
            <person name="Harunari E."/>
            <person name="Igarashi Y."/>
            <person name="Kanchanasin P."/>
            <person name="Tanasupawat S."/>
            <person name="Phongsopitanun W."/>
        </authorList>
    </citation>
    <scope>NUCLEOTIDE SEQUENCE [LARGE SCALE GENOMIC DNA]</scope>
    <source>
        <strain evidence="2 3">J2-2</strain>
    </source>
</reference>
<evidence type="ECO:0000256" key="1">
    <source>
        <dbReference type="SAM" id="MobiDB-lite"/>
    </source>
</evidence>
<dbReference type="InterPro" id="IPR011990">
    <property type="entry name" value="TPR-like_helical_dom_sf"/>
</dbReference>
<evidence type="ECO:0008006" key="4">
    <source>
        <dbReference type="Google" id="ProtNLM"/>
    </source>
</evidence>
<accession>A0ABS5TR13</accession>
<dbReference type="Proteomes" id="UP001197247">
    <property type="component" value="Unassembled WGS sequence"/>
</dbReference>
<name>A0ABS5TR13_9ACTN</name>
<dbReference type="EMBL" id="JAHBAY010000012">
    <property type="protein sequence ID" value="MBT0772494.1"/>
    <property type="molecule type" value="Genomic_DNA"/>
</dbReference>
<dbReference type="RefSeq" id="WP_214159025.1">
    <property type="nucleotide sequence ID" value="NZ_JAHBAY010000012.1"/>
</dbReference>
<dbReference type="Pfam" id="PF13181">
    <property type="entry name" value="TPR_8"/>
    <property type="match status" value="1"/>
</dbReference>
<comment type="caution">
    <text evidence="2">The sequence shown here is derived from an EMBL/GenBank/DDBJ whole genome shotgun (WGS) entry which is preliminary data.</text>
</comment>